<reference evidence="1" key="1">
    <citation type="journal article" date="2014" name="PLoS ONE">
        <title>Transcriptome-Based Identification of ABC Transporters in the Western Tarnished Plant Bug Lygus hesperus.</title>
        <authorList>
            <person name="Hull J.J."/>
            <person name="Chaney K."/>
            <person name="Geib S.M."/>
            <person name="Fabrick J.A."/>
            <person name="Brent C.S."/>
            <person name="Walsh D."/>
            <person name="Lavine L.C."/>
        </authorList>
    </citation>
    <scope>NUCLEOTIDE SEQUENCE</scope>
</reference>
<feature type="non-terminal residue" evidence="1">
    <location>
        <position position="1"/>
    </location>
</feature>
<proteinExistence type="predicted"/>
<reference evidence="1" key="2">
    <citation type="submission" date="2014-07" db="EMBL/GenBank/DDBJ databases">
        <authorList>
            <person name="Hull J."/>
        </authorList>
    </citation>
    <scope>NUCLEOTIDE SEQUENCE</scope>
</reference>
<dbReference type="AlphaFoldDB" id="A0A0A9YSH9"/>
<organism evidence="1">
    <name type="scientific">Lygus hesperus</name>
    <name type="common">Western plant bug</name>
    <dbReference type="NCBI Taxonomy" id="30085"/>
    <lineage>
        <taxon>Eukaryota</taxon>
        <taxon>Metazoa</taxon>
        <taxon>Ecdysozoa</taxon>
        <taxon>Arthropoda</taxon>
        <taxon>Hexapoda</taxon>
        <taxon>Insecta</taxon>
        <taxon>Pterygota</taxon>
        <taxon>Neoptera</taxon>
        <taxon>Paraneoptera</taxon>
        <taxon>Hemiptera</taxon>
        <taxon>Heteroptera</taxon>
        <taxon>Panheteroptera</taxon>
        <taxon>Cimicomorpha</taxon>
        <taxon>Miridae</taxon>
        <taxon>Mirini</taxon>
        <taxon>Lygus</taxon>
    </lineage>
</organism>
<gene>
    <name evidence="1" type="primary">pepX</name>
    <name evidence="1" type="ORF">CM83_179</name>
</gene>
<evidence type="ECO:0000313" key="1">
    <source>
        <dbReference type="EMBL" id="JAG32510.1"/>
    </source>
</evidence>
<feature type="non-terminal residue" evidence="1">
    <location>
        <position position="141"/>
    </location>
</feature>
<dbReference type="EMBL" id="GBHO01011094">
    <property type="protein sequence ID" value="JAG32510.1"/>
    <property type="molecule type" value="Transcribed_RNA"/>
</dbReference>
<name>A0A0A9YSH9_LYGHE</name>
<accession>A0A0A9YSH9</accession>
<sequence>TFAEGGSTVVSSREKVVWNQVTEEVSPSRTPGPNHFTVASSPLLATGVYHTTYTYLNTLVDGERPLVVTSKKTVVNPKVEQPLTTQPLPQPLDTNTYFSTVAYSKTLNEGDQTKVVKTEDVLTQVVITESDYIPSTVADRN</sequence>
<protein>
    <submittedName>
        <fullName evidence="1">Xaa-Pro dipeptidyl-peptidase</fullName>
    </submittedName>
</protein>